<feature type="region of interest" description="Disordered" evidence="1">
    <location>
        <begin position="56"/>
        <end position="77"/>
    </location>
</feature>
<protein>
    <submittedName>
        <fullName evidence="2">Methyl transferase type 11</fullName>
    </submittedName>
</protein>
<proteinExistence type="predicted"/>
<dbReference type="Proteomes" id="UP000235050">
    <property type="component" value="Unassembled WGS sequence"/>
</dbReference>
<accession>A0A2N5JBI5</accession>
<dbReference type="GO" id="GO:0016740">
    <property type="term" value="F:transferase activity"/>
    <property type="evidence" value="ECO:0007669"/>
    <property type="project" value="UniProtKB-KW"/>
</dbReference>
<comment type="caution">
    <text evidence="2">The sequence shown here is derived from an EMBL/GenBank/DDBJ whole genome shotgun (WGS) entry which is preliminary data.</text>
</comment>
<sequence length="160" mass="18115">MNAFRVTHGDKALERLRKRGASDRQIAGIQERYRVNRANGMGKSDARIAAERDAGFGSGAGRKMARKAAKTSKSDGEPFVLSSKSVAEYRKQGFSEERIRKINSDTSKTRALMRKRKAEGDKPVTGVSQSFKNAMSRYDREFDRRFNAQWSSYRAAGWKR</sequence>
<keyword evidence="3" id="KW-1185">Reference proteome</keyword>
<reference evidence="2 3" key="1">
    <citation type="submission" date="2017-07" db="EMBL/GenBank/DDBJ databases">
        <title>Bifidobacterium novel species.</title>
        <authorList>
            <person name="Lugli G.A."/>
            <person name="Milani C."/>
            <person name="Duranti S."/>
            <person name="Mangifesta M."/>
        </authorList>
    </citation>
    <scope>NUCLEOTIDE SEQUENCE [LARGE SCALE GENOMIC DNA]</scope>
    <source>
        <strain evidence="3">Uis1B</strain>
    </source>
</reference>
<name>A0A2N5JBI5_9BIFI</name>
<feature type="region of interest" description="Disordered" evidence="1">
    <location>
        <begin position="105"/>
        <end position="128"/>
    </location>
</feature>
<dbReference type="AlphaFoldDB" id="A0A2N5JBI5"/>
<keyword evidence="2" id="KW-0808">Transferase</keyword>
<gene>
    <name evidence="2" type="ORF">Uis1B_0556</name>
</gene>
<dbReference type="EMBL" id="NMWU01000008">
    <property type="protein sequence ID" value="PLS31565.1"/>
    <property type="molecule type" value="Genomic_DNA"/>
</dbReference>
<dbReference type="RefSeq" id="WP_101615388.1">
    <property type="nucleotide sequence ID" value="NZ_NMWU01000008.1"/>
</dbReference>
<evidence type="ECO:0000256" key="1">
    <source>
        <dbReference type="SAM" id="MobiDB-lite"/>
    </source>
</evidence>
<organism evidence="2 3">
    <name type="scientific">Bifidobacterium margollesii</name>
    <dbReference type="NCBI Taxonomy" id="2020964"/>
    <lineage>
        <taxon>Bacteria</taxon>
        <taxon>Bacillati</taxon>
        <taxon>Actinomycetota</taxon>
        <taxon>Actinomycetes</taxon>
        <taxon>Bifidobacteriales</taxon>
        <taxon>Bifidobacteriaceae</taxon>
        <taxon>Bifidobacterium</taxon>
    </lineage>
</organism>
<evidence type="ECO:0000313" key="3">
    <source>
        <dbReference type="Proteomes" id="UP000235050"/>
    </source>
</evidence>
<evidence type="ECO:0000313" key="2">
    <source>
        <dbReference type="EMBL" id="PLS31565.1"/>
    </source>
</evidence>